<dbReference type="KEGG" id="hsai:HPS36_10405"/>
<evidence type="ECO:0000313" key="4">
    <source>
        <dbReference type="Proteomes" id="UP000505020"/>
    </source>
</evidence>
<keyword evidence="1" id="KW-0812">Transmembrane</keyword>
<feature type="domain" description="DUF8162" evidence="2">
    <location>
        <begin position="46"/>
        <end position="194"/>
    </location>
</feature>
<proteinExistence type="predicted"/>
<protein>
    <recommendedName>
        <fullName evidence="2">DUF8162 domain-containing protein</fullName>
    </recommendedName>
</protein>
<dbReference type="RefSeq" id="WP_173230083.1">
    <property type="nucleotide sequence ID" value="NZ_CP053941.1"/>
</dbReference>
<organism evidence="3 4">
    <name type="scientific">Halorubrum salinarum</name>
    <dbReference type="NCBI Taxonomy" id="2739057"/>
    <lineage>
        <taxon>Archaea</taxon>
        <taxon>Methanobacteriati</taxon>
        <taxon>Methanobacteriota</taxon>
        <taxon>Stenosarchaea group</taxon>
        <taxon>Halobacteria</taxon>
        <taxon>Halobacteriales</taxon>
        <taxon>Haloferacaceae</taxon>
        <taxon>Halorubrum</taxon>
    </lineage>
</organism>
<gene>
    <name evidence="3" type="ORF">HPS36_10405</name>
</gene>
<dbReference type="GeneID" id="55595417"/>
<dbReference type="Pfam" id="PF26494">
    <property type="entry name" value="DUF8162"/>
    <property type="match status" value="1"/>
</dbReference>
<dbReference type="EMBL" id="CP053941">
    <property type="protein sequence ID" value="QKG93256.1"/>
    <property type="molecule type" value="Genomic_DNA"/>
</dbReference>
<name>A0A7D4C1M3_9EURY</name>
<evidence type="ECO:0000256" key="1">
    <source>
        <dbReference type="SAM" id="Phobius"/>
    </source>
</evidence>
<evidence type="ECO:0000259" key="2">
    <source>
        <dbReference type="Pfam" id="PF26494"/>
    </source>
</evidence>
<reference evidence="3 4" key="1">
    <citation type="submission" date="2020-05" db="EMBL/GenBank/DDBJ databases">
        <title>Halorubrum RHB-C sp.nov., an extremely halophilic archaeon isolated from solar salt farm.</title>
        <authorList>
            <person name="Ho H."/>
            <person name="Danganan R.E."/>
            <person name="Dedeles G.R."/>
            <person name="Kim S.-G."/>
        </authorList>
    </citation>
    <scope>NUCLEOTIDE SEQUENCE [LARGE SCALE GENOMIC DNA]</scope>
    <source>
        <strain evidence="3 4">RHB-C</strain>
    </source>
</reference>
<keyword evidence="1" id="KW-1133">Transmembrane helix</keyword>
<dbReference type="Proteomes" id="UP000505020">
    <property type="component" value="Chromosome"/>
</dbReference>
<feature type="transmembrane region" description="Helical" evidence="1">
    <location>
        <begin position="166"/>
        <end position="192"/>
    </location>
</feature>
<evidence type="ECO:0000313" key="3">
    <source>
        <dbReference type="EMBL" id="QKG93256.1"/>
    </source>
</evidence>
<keyword evidence="4" id="KW-1185">Reference proteome</keyword>
<accession>A0A7D4C1M3</accession>
<feature type="transmembrane region" description="Helical" evidence="1">
    <location>
        <begin position="48"/>
        <end position="71"/>
    </location>
</feature>
<feature type="transmembrane region" description="Helical" evidence="1">
    <location>
        <begin position="124"/>
        <end position="146"/>
    </location>
</feature>
<keyword evidence="1" id="KW-0472">Membrane</keyword>
<dbReference type="InterPro" id="IPR058476">
    <property type="entry name" value="DUF8162"/>
</dbReference>
<feature type="transmembrane region" description="Helical" evidence="1">
    <location>
        <begin position="92"/>
        <end position="112"/>
    </location>
</feature>
<dbReference type="AlphaFoldDB" id="A0A7D4C1M3"/>
<sequence length="196" mass="19340">MVSALSALSGAAPPLSDAIPPLSGTVLSLSGSAAPLAVPAIADAVVGWLWTVALFLFPGIVAAGLCAPFLAAERLRALFRALPPTGRLLPSYLGVSVGLSVPYLVGVAITVTRAAEAGPAWSSGFLLTALIGTVLVGIVAPAVAALGLPRLGADWDPTGYGVSTYLLLGGAGLWYAAVAAVPLVALAVGMALPGGY</sequence>